<feature type="signal peptide" evidence="1">
    <location>
        <begin position="1"/>
        <end position="23"/>
    </location>
</feature>
<dbReference type="EMBL" id="JBBWRZ010000001">
    <property type="protein sequence ID" value="KAK8246335.1"/>
    <property type="molecule type" value="Genomic_DNA"/>
</dbReference>
<keyword evidence="3" id="KW-1185">Reference proteome</keyword>
<evidence type="ECO:0000256" key="1">
    <source>
        <dbReference type="SAM" id="SignalP"/>
    </source>
</evidence>
<reference evidence="2 3" key="1">
    <citation type="submission" date="2024-04" db="EMBL/GenBank/DDBJ databases">
        <title>Phyllosticta paracitricarpa is synonymous to the EU quarantine fungus P. citricarpa based on phylogenomic analyses.</title>
        <authorList>
            <consortium name="Lawrence Berkeley National Laboratory"/>
            <person name="Van Ingen-Buijs V.A."/>
            <person name="Van Westerhoven A.C."/>
            <person name="Haridas S."/>
            <person name="Skiadas P."/>
            <person name="Martin F."/>
            <person name="Groenewald J.Z."/>
            <person name="Crous P.W."/>
            <person name="Seidl M.F."/>
        </authorList>
    </citation>
    <scope>NUCLEOTIDE SEQUENCE [LARGE SCALE GENOMIC DNA]</scope>
    <source>
        <strain evidence="2 3">CBS 123374</strain>
    </source>
</reference>
<feature type="chain" id="PRO_5046302091" evidence="1">
    <location>
        <begin position="24"/>
        <end position="89"/>
    </location>
</feature>
<organism evidence="2 3">
    <name type="scientific">Phyllosticta capitalensis</name>
    <dbReference type="NCBI Taxonomy" id="121624"/>
    <lineage>
        <taxon>Eukaryota</taxon>
        <taxon>Fungi</taxon>
        <taxon>Dikarya</taxon>
        <taxon>Ascomycota</taxon>
        <taxon>Pezizomycotina</taxon>
        <taxon>Dothideomycetes</taxon>
        <taxon>Dothideomycetes incertae sedis</taxon>
        <taxon>Botryosphaeriales</taxon>
        <taxon>Phyllostictaceae</taxon>
        <taxon>Phyllosticta</taxon>
    </lineage>
</organism>
<evidence type="ECO:0000313" key="2">
    <source>
        <dbReference type="EMBL" id="KAK8246335.1"/>
    </source>
</evidence>
<protein>
    <submittedName>
        <fullName evidence="2">Uncharacterized protein</fullName>
    </submittedName>
</protein>
<proteinExistence type="predicted"/>
<evidence type="ECO:0000313" key="3">
    <source>
        <dbReference type="Proteomes" id="UP001492380"/>
    </source>
</evidence>
<name>A0ABR1Z1P8_9PEZI</name>
<dbReference type="Proteomes" id="UP001492380">
    <property type="component" value="Unassembled WGS sequence"/>
</dbReference>
<sequence length="89" mass="9140">MLTQKIVSIVAMAVGLLIAPVLAQNGERTCIGGAISCEYPKGRCAKLCQGVIGPYGTACDCPDGQEDNPYTGASCITITQALGRQSCSS</sequence>
<keyword evidence="1" id="KW-0732">Signal</keyword>
<comment type="caution">
    <text evidence="2">The sequence shown here is derived from an EMBL/GenBank/DDBJ whole genome shotgun (WGS) entry which is preliminary data.</text>
</comment>
<gene>
    <name evidence="2" type="ORF">HDK90DRAFT_506128</name>
</gene>
<accession>A0ABR1Z1P8</accession>